<proteinExistence type="predicted"/>
<feature type="transmembrane region" description="Helical" evidence="1">
    <location>
        <begin position="35"/>
        <end position="56"/>
    </location>
</feature>
<keyword evidence="1" id="KW-0812">Transmembrane</keyword>
<evidence type="ECO:0000313" key="2">
    <source>
        <dbReference type="EMBL" id="PZP54927.1"/>
    </source>
</evidence>
<comment type="caution">
    <text evidence="2">The sequence shown here is derived from an EMBL/GenBank/DDBJ whole genome shotgun (WGS) entry which is preliminary data.</text>
</comment>
<gene>
    <name evidence="2" type="ORF">DI586_08425</name>
</gene>
<reference evidence="2 3" key="1">
    <citation type="submission" date="2017-08" db="EMBL/GenBank/DDBJ databases">
        <title>Infants hospitalized years apart are colonized by the same room-sourced microbial strains.</title>
        <authorList>
            <person name="Brooks B."/>
            <person name="Olm M.R."/>
            <person name="Firek B.A."/>
            <person name="Baker R."/>
            <person name="Thomas B.C."/>
            <person name="Morowitz M.J."/>
            <person name="Banfield J.F."/>
        </authorList>
    </citation>
    <scope>NUCLEOTIDE SEQUENCE [LARGE SCALE GENOMIC DNA]</scope>
    <source>
        <strain evidence="2">S2_006_000_R2_64</strain>
    </source>
</reference>
<evidence type="ECO:0000313" key="3">
    <source>
        <dbReference type="Proteomes" id="UP000249739"/>
    </source>
</evidence>
<dbReference type="PANTHER" id="PTHR43332">
    <property type="entry name" value="INNER MEMBRANE TRANSPORT PERMEASE YADH-RELATED"/>
    <property type="match status" value="1"/>
</dbReference>
<accession>A0A2W5FMB9</accession>
<dbReference type="PANTHER" id="PTHR43332:SF2">
    <property type="entry name" value="INNER MEMBRANE TRANSPORT PERMEASE YADH"/>
    <property type="match status" value="1"/>
</dbReference>
<protein>
    <submittedName>
        <fullName evidence="2">Multidrug ABC transporter permease</fullName>
    </submittedName>
</protein>
<sequence>MSDLNAQIQPRIIGSFNLIGLKTLISKEVGRFLNVYFQTIFAPLITLALFFTVFSISIGGDRIVFGVPYMQFLAPGLLMMTMIQNSFANSSSSLIIAKVQGNIVDLLMPPLSATEILLGYIIGALIRACLIGFLGIFVM</sequence>
<name>A0A2W5FMB9_9BACT</name>
<dbReference type="GO" id="GO:0005886">
    <property type="term" value="C:plasma membrane"/>
    <property type="evidence" value="ECO:0007669"/>
    <property type="project" value="TreeGrafter"/>
</dbReference>
<evidence type="ECO:0000256" key="1">
    <source>
        <dbReference type="SAM" id="Phobius"/>
    </source>
</evidence>
<keyword evidence="1" id="KW-1133">Transmembrane helix</keyword>
<keyword evidence="1" id="KW-0472">Membrane</keyword>
<dbReference type="Proteomes" id="UP000249739">
    <property type="component" value="Unassembled WGS sequence"/>
</dbReference>
<organism evidence="2 3">
    <name type="scientific">Micavibrio aeruginosavorus</name>
    <dbReference type="NCBI Taxonomy" id="349221"/>
    <lineage>
        <taxon>Bacteria</taxon>
        <taxon>Pseudomonadati</taxon>
        <taxon>Bdellovibrionota</taxon>
        <taxon>Bdellovibrionia</taxon>
        <taxon>Bdellovibrionales</taxon>
        <taxon>Pseudobdellovibrionaceae</taxon>
        <taxon>Micavibrio</taxon>
    </lineage>
</organism>
<dbReference type="AlphaFoldDB" id="A0A2W5FMB9"/>
<dbReference type="InterPro" id="IPR052522">
    <property type="entry name" value="ABC-2_transport_permease"/>
</dbReference>
<feature type="non-terminal residue" evidence="2">
    <location>
        <position position="139"/>
    </location>
</feature>
<feature type="transmembrane region" description="Helical" evidence="1">
    <location>
        <begin position="63"/>
        <end position="83"/>
    </location>
</feature>
<dbReference type="EMBL" id="QFOT01000100">
    <property type="protein sequence ID" value="PZP54927.1"/>
    <property type="molecule type" value="Genomic_DNA"/>
</dbReference>
<feature type="transmembrane region" description="Helical" evidence="1">
    <location>
        <begin position="116"/>
        <end position="138"/>
    </location>
</feature>